<evidence type="ECO:0000256" key="7">
    <source>
        <dbReference type="SAM" id="MobiDB-lite"/>
    </source>
</evidence>
<keyword evidence="9" id="KW-1185">Reference proteome</keyword>
<dbReference type="GO" id="GO:0070736">
    <property type="term" value="F:protein-glycine ligase activity, initiating"/>
    <property type="evidence" value="ECO:0007669"/>
    <property type="project" value="TreeGrafter"/>
</dbReference>
<feature type="region of interest" description="Disordered" evidence="7">
    <location>
        <begin position="767"/>
        <end position="848"/>
    </location>
</feature>
<feature type="compositionally biased region" description="Polar residues" evidence="7">
    <location>
        <begin position="810"/>
        <end position="822"/>
    </location>
</feature>
<keyword evidence="5" id="KW-0067">ATP-binding</keyword>
<protein>
    <recommendedName>
        <fullName evidence="10">Tubulin glycylase 3A</fullName>
    </recommendedName>
</protein>
<feature type="compositionally biased region" description="Basic and acidic residues" evidence="7">
    <location>
        <begin position="901"/>
        <end position="914"/>
    </location>
</feature>
<dbReference type="PANTHER" id="PTHR45870">
    <property type="entry name" value="TUBULIN MONOGLYCYLASE TTLL3"/>
    <property type="match status" value="1"/>
</dbReference>
<dbReference type="AlphaFoldDB" id="A0A8J2KV44"/>
<dbReference type="PANTHER" id="PTHR45870:SF2">
    <property type="entry name" value="TUBULIN MONOGLYCYLASE TTLL3"/>
    <property type="match status" value="1"/>
</dbReference>
<dbReference type="FunFam" id="3.30.470.20:FF:000032">
    <property type="entry name" value="tubulin monoglycylase TTLL3 isoform X2"/>
    <property type="match status" value="1"/>
</dbReference>
<dbReference type="GO" id="GO:0015630">
    <property type="term" value="C:microtubule cytoskeleton"/>
    <property type="evidence" value="ECO:0007669"/>
    <property type="project" value="TreeGrafter"/>
</dbReference>
<dbReference type="EMBL" id="CAJVCH010240815">
    <property type="protein sequence ID" value="CAG7732955.1"/>
    <property type="molecule type" value="Genomic_DNA"/>
</dbReference>
<evidence type="ECO:0000256" key="3">
    <source>
        <dbReference type="ARBA" id="ARBA00022598"/>
    </source>
</evidence>
<dbReference type="InterPro" id="IPR051437">
    <property type="entry name" value="TTLL_monoglycylase"/>
</dbReference>
<name>A0A8J2KV44_9HEXA</name>
<comment type="caution">
    <text evidence="8">The sequence shown here is derived from an EMBL/GenBank/DDBJ whole genome shotgun (WGS) entry which is preliminary data.</text>
</comment>
<evidence type="ECO:0000256" key="2">
    <source>
        <dbReference type="ARBA" id="ARBA00022490"/>
    </source>
</evidence>
<keyword evidence="3" id="KW-0436">Ligase</keyword>
<dbReference type="Proteomes" id="UP000708208">
    <property type="component" value="Unassembled WGS sequence"/>
</dbReference>
<dbReference type="Pfam" id="PF03133">
    <property type="entry name" value="TTL"/>
    <property type="match status" value="1"/>
</dbReference>
<feature type="region of interest" description="Disordered" evidence="7">
    <location>
        <begin position="1"/>
        <end position="55"/>
    </location>
</feature>
<dbReference type="GO" id="GO:0005930">
    <property type="term" value="C:axoneme"/>
    <property type="evidence" value="ECO:0007669"/>
    <property type="project" value="TreeGrafter"/>
</dbReference>
<keyword evidence="4" id="KW-0547">Nucleotide-binding</keyword>
<feature type="compositionally biased region" description="Polar residues" evidence="7">
    <location>
        <begin position="1"/>
        <end position="10"/>
    </location>
</feature>
<feature type="compositionally biased region" description="Low complexity" evidence="7">
    <location>
        <begin position="719"/>
        <end position="738"/>
    </location>
</feature>
<evidence type="ECO:0000256" key="5">
    <source>
        <dbReference type="ARBA" id="ARBA00022840"/>
    </source>
</evidence>
<evidence type="ECO:0000256" key="1">
    <source>
        <dbReference type="ARBA" id="ARBA00004245"/>
    </source>
</evidence>
<dbReference type="GO" id="GO:0060271">
    <property type="term" value="P:cilium assembly"/>
    <property type="evidence" value="ECO:0007669"/>
    <property type="project" value="TreeGrafter"/>
</dbReference>
<organism evidence="8 9">
    <name type="scientific">Allacma fusca</name>
    <dbReference type="NCBI Taxonomy" id="39272"/>
    <lineage>
        <taxon>Eukaryota</taxon>
        <taxon>Metazoa</taxon>
        <taxon>Ecdysozoa</taxon>
        <taxon>Arthropoda</taxon>
        <taxon>Hexapoda</taxon>
        <taxon>Collembola</taxon>
        <taxon>Symphypleona</taxon>
        <taxon>Sminthuridae</taxon>
        <taxon>Allacma</taxon>
    </lineage>
</organism>
<keyword evidence="2" id="KW-0963">Cytoplasm</keyword>
<dbReference type="InterPro" id="IPR004344">
    <property type="entry name" value="TTL/TTLL_fam"/>
</dbReference>
<evidence type="ECO:0000256" key="6">
    <source>
        <dbReference type="ARBA" id="ARBA00023212"/>
    </source>
</evidence>
<sequence length="914" mass="103522">MDKPKQNTSDPGMGTIKNLPAPAPLTRASKPEDAKTTAQRPNSKPKPDGGSITSYISSISNTRRASFSPNQNKNESATSRFFIPYPSSILQSTRSFKSSSLANMKKGLDEKVQLRFRKAIRNHLVFSVHPSFPAIRKALLDRGWIEKLRGYNVMVSNPGSPSTVALSDRISSEETERDWMNRGLRDYSPDFHWIFLGDRVQWSTMNQNQIINQFPSSVFTTKNGITSCLQNAHWFSESGIASANFPRCYRLYMDEERSAFINDFRLTACIGLLKWVIGAYERNGDKGILESNPIGRSSTISVEFAVRQVNYYVRVRKHEDVDWLTPPAVTSEHWEIFLSQYYNVVINKAKLSMAGPNEGGQHIYESSKRAIRRLAPFWPQLHSDGTNNVWICKPGDKSRGMGIVLMSHLDKILNSFNPAVANRRRDSNWVVQKYIERPLLIYNTKFDIRQWFLVTDWNPLTVWFYKESYLRFCSRPFTIDDYHESIHLTNNAVQVRYQNQYTRDKALPNENMWDNYTFQAYLKSIGKLEIWDRMVYPAMKQGVLCVLLASQENIPIRKNCFELYGADFMLSEDFIPWLIEINSCPCMSPTTTVTARMCWQCLYDCIKVVIDRRENPKADTGFFELIYKQNKTLSSPSFVKGMDTVLMGHKFEKETTDWPRPTVIAKSKNNLTSSSQGALVPRPKVIKEDTGAPLVVGKKSSFNFTDLIQRLRMKDAHRPSPVTTTYGTTLGTIEPTTPAQSASFDGVPPYMDKKKFELLKRNSIISVSPTASKSSKKKSSGSGKKISGSHKKEKTRAEKPLEKEVLEGKQVQNGTDATNSLSSKRRKKYTGGYKPNSSKFKRKKSSVKGLTLNQISAIEAANFKLVSLETQPKASNSKNGNEVSNSENLGKKPSKTSTSSRDSKVSGKSEKNNS</sequence>
<accession>A0A8J2KV44</accession>
<evidence type="ECO:0000313" key="9">
    <source>
        <dbReference type="Proteomes" id="UP000708208"/>
    </source>
</evidence>
<evidence type="ECO:0000256" key="4">
    <source>
        <dbReference type="ARBA" id="ARBA00022741"/>
    </source>
</evidence>
<feature type="compositionally biased region" description="Basic and acidic residues" evidence="7">
    <location>
        <begin position="795"/>
        <end position="807"/>
    </location>
</feature>
<dbReference type="GO" id="GO:0005524">
    <property type="term" value="F:ATP binding"/>
    <property type="evidence" value="ECO:0007669"/>
    <property type="project" value="UniProtKB-KW"/>
</dbReference>
<dbReference type="GO" id="GO:0003341">
    <property type="term" value="P:cilium movement"/>
    <property type="evidence" value="ECO:0007669"/>
    <property type="project" value="TreeGrafter"/>
</dbReference>
<reference evidence="8" key="1">
    <citation type="submission" date="2021-06" db="EMBL/GenBank/DDBJ databases">
        <authorList>
            <person name="Hodson N. C."/>
            <person name="Mongue J. A."/>
            <person name="Jaron S. K."/>
        </authorList>
    </citation>
    <scope>NUCLEOTIDE SEQUENCE</scope>
</reference>
<evidence type="ECO:0008006" key="10">
    <source>
        <dbReference type="Google" id="ProtNLM"/>
    </source>
</evidence>
<dbReference type="OrthoDB" id="202825at2759"/>
<keyword evidence="6" id="KW-0206">Cytoskeleton</keyword>
<evidence type="ECO:0000313" key="8">
    <source>
        <dbReference type="EMBL" id="CAG7732955.1"/>
    </source>
</evidence>
<feature type="region of interest" description="Disordered" evidence="7">
    <location>
        <begin position="718"/>
        <end position="746"/>
    </location>
</feature>
<comment type="subcellular location">
    <subcellularLocation>
        <location evidence="1">Cytoplasm</location>
        <location evidence="1">Cytoskeleton</location>
    </subcellularLocation>
</comment>
<feature type="compositionally biased region" description="Polar residues" evidence="7">
    <location>
        <begin position="871"/>
        <end position="888"/>
    </location>
</feature>
<feature type="region of interest" description="Disordered" evidence="7">
    <location>
        <begin position="871"/>
        <end position="914"/>
    </location>
</feature>
<dbReference type="PROSITE" id="PS51221">
    <property type="entry name" value="TTL"/>
    <property type="match status" value="1"/>
</dbReference>
<proteinExistence type="predicted"/>
<gene>
    <name evidence="8" type="ORF">AFUS01_LOCUS21433</name>
</gene>